<sequence>MTAEVEAPAVAKRAVARPERSVGLLLAILLVAANLRATLTGVGTLLPAIEQDTGLPAWAGGVLNTLPLLMFAVTSPLVGRVSHRVGSTRLLVLSLAMLAVGTVVRSLPSTACLFAGTVLLAAAIAVGNVLLPTVIRAHVPASRIHTVSALYVTVMGVVAAVSSGISVPLAGILPGGWHSALAWGAVVALAALAGWLPRLRGSGPDAGARTGGSHAPTPWRSWLAWQVSLFMGLQSLAFYTAVAWLPSILSGQGMSTAAAGWMLFCYQLVALATGMVLPLLTRGRADQRYPAAAASAVMAAGFAVLLVLPGIAIVGCTLLGLGTGVCLVLALSFQSQRATGPSETTALAGMAQSIGYLVAAAGPLLLGILHDATGSWSGALVALTALSVAMAFTGYGAGRDRHVRADV</sequence>
<protein>
    <submittedName>
        <fullName evidence="7">MFS transporter</fullName>
    </submittedName>
</protein>
<dbReference type="RefSeq" id="WP_182893163.1">
    <property type="nucleotide sequence ID" value="NZ_JACGZW010000008.1"/>
</dbReference>
<feature type="transmembrane region" description="Helical" evidence="5">
    <location>
        <begin position="345"/>
        <end position="369"/>
    </location>
</feature>
<dbReference type="Pfam" id="PF07690">
    <property type="entry name" value="MFS_1"/>
    <property type="match status" value="1"/>
</dbReference>
<gene>
    <name evidence="7" type="ORF">H4281_23935</name>
</gene>
<proteinExistence type="predicted"/>
<feature type="transmembrane region" description="Helical" evidence="5">
    <location>
        <begin position="113"/>
        <end position="135"/>
    </location>
</feature>
<evidence type="ECO:0000256" key="1">
    <source>
        <dbReference type="ARBA" id="ARBA00004651"/>
    </source>
</evidence>
<feature type="transmembrane region" description="Helical" evidence="5">
    <location>
        <begin position="55"/>
        <end position="78"/>
    </location>
</feature>
<keyword evidence="8" id="KW-1185">Reference proteome</keyword>
<keyword evidence="4 5" id="KW-0472">Membrane</keyword>
<evidence type="ECO:0000313" key="7">
    <source>
        <dbReference type="EMBL" id="MBB1156211.1"/>
    </source>
</evidence>
<comment type="caution">
    <text evidence="7">The sequence shown here is derived from an EMBL/GenBank/DDBJ whole genome shotgun (WGS) entry which is preliminary data.</text>
</comment>
<keyword evidence="3 5" id="KW-1133">Transmembrane helix</keyword>
<keyword evidence="2 5" id="KW-0812">Transmembrane</keyword>
<dbReference type="PROSITE" id="PS50850">
    <property type="entry name" value="MFS"/>
    <property type="match status" value="1"/>
</dbReference>
<dbReference type="InterPro" id="IPR020846">
    <property type="entry name" value="MFS_dom"/>
</dbReference>
<evidence type="ECO:0000256" key="5">
    <source>
        <dbReference type="SAM" id="Phobius"/>
    </source>
</evidence>
<feature type="transmembrane region" description="Helical" evidence="5">
    <location>
        <begin position="90"/>
        <end position="107"/>
    </location>
</feature>
<organism evidence="7 8">
    <name type="scientific">Amycolatopsis dendrobii</name>
    <dbReference type="NCBI Taxonomy" id="2760662"/>
    <lineage>
        <taxon>Bacteria</taxon>
        <taxon>Bacillati</taxon>
        <taxon>Actinomycetota</taxon>
        <taxon>Actinomycetes</taxon>
        <taxon>Pseudonocardiales</taxon>
        <taxon>Pseudonocardiaceae</taxon>
        <taxon>Amycolatopsis</taxon>
    </lineage>
</organism>
<evidence type="ECO:0000259" key="6">
    <source>
        <dbReference type="PROSITE" id="PS50850"/>
    </source>
</evidence>
<reference evidence="7 8" key="1">
    <citation type="submission" date="2020-08" db="EMBL/GenBank/DDBJ databases">
        <title>Amycolatopsis sp. nov. DR6-1 isolated from Dendrobium heterocarpum.</title>
        <authorList>
            <person name="Tedsree N."/>
            <person name="Kuncharoen N."/>
            <person name="Likhitwitayawuid K."/>
            <person name="Tanasupawat S."/>
        </authorList>
    </citation>
    <scope>NUCLEOTIDE SEQUENCE [LARGE SCALE GENOMIC DNA]</scope>
    <source>
        <strain evidence="7 8">DR6-1</strain>
    </source>
</reference>
<feature type="transmembrane region" description="Helical" evidence="5">
    <location>
        <begin position="222"/>
        <end position="245"/>
    </location>
</feature>
<dbReference type="PANTHER" id="PTHR23523">
    <property type="match status" value="1"/>
</dbReference>
<feature type="transmembrane region" description="Helical" evidence="5">
    <location>
        <begin position="176"/>
        <end position="196"/>
    </location>
</feature>
<dbReference type="PANTHER" id="PTHR23523:SF2">
    <property type="entry name" value="2-NITROIMIDAZOLE TRANSPORTER"/>
    <property type="match status" value="1"/>
</dbReference>
<dbReference type="AlphaFoldDB" id="A0A7W3VZX3"/>
<evidence type="ECO:0000256" key="2">
    <source>
        <dbReference type="ARBA" id="ARBA00022692"/>
    </source>
</evidence>
<dbReference type="Gene3D" id="1.20.1250.20">
    <property type="entry name" value="MFS general substrate transporter like domains"/>
    <property type="match status" value="1"/>
</dbReference>
<dbReference type="InterPro" id="IPR052524">
    <property type="entry name" value="MFS_Cyanate_Porter"/>
</dbReference>
<dbReference type="GO" id="GO:0022857">
    <property type="term" value="F:transmembrane transporter activity"/>
    <property type="evidence" value="ECO:0007669"/>
    <property type="project" value="InterPro"/>
</dbReference>
<feature type="transmembrane region" description="Helical" evidence="5">
    <location>
        <begin position="375"/>
        <end position="395"/>
    </location>
</feature>
<feature type="domain" description="Major facilitator superfamily (MFS) profile" evidence="6">
    <location>
        <begin position="22"/>
        <end position="402"/>
    </location>
</feature>
<dbReference type="CDD" id="cd17339">
    <property type="entry name" value="MFS_NIMT_CynX_like"/>
    <property type="match status" value="1"/>
</dbReference>
<feature type="transmembrane region" description="Helical" evidence="5">
    <location>
        <begin position="22"/>
        <end position="49"/>
    </location>
</feature>
<dbReference type="SUPFAM" id="SSF103473">
    <property type="entry name" value="MFS general substrate transporter"/>
    <property type="match status" value="1"/>
</dbReference>
<dbReference type="Proteomes" id="UP000526734">
    <property type="component" value="Unassembled WGS sequence"/>
</dbReference>
<feature type="transmembrane region" description="Helical" evidence="5">
    <location>
        <begin position="257"/>
        <end position="277"/>
    </location>
</feature>
<evidence type="ECO:0000256" key="4">
    <source>
        <dbReference type="ARBA" id="ARBA00023136"/>
    </source>
</evidence>
<dbReference type="InterPro" id="IPR036259">
    <property type="entry name" value="MFS_trans_sf"/>
</dbReference>
<comment type="subcellular location">
    <subcellularLocation>
        <location evidence="1">Cell membrane</location>
        <topology evidence="1">Multi-pass membrane protein</topology>
    </subcellularLocation>
</comment>
<accession>A0A7W3VZX3</accession>
<feature type="transmembrane region" description="Helical" evidence="5">
    <location>
        <begin position="147"/>
        <end position="170"/>
    </location>
</feature>
<dbReference type="EMBL" id="JACGZW010000008">
    <property type="protein sequence ID" value="MBB1156211.1"/>
    <property type="molecule type" value="Genomic_DNA"/>
</dbReference>
<feature type="transmembrane region" description="Helical" evidence="5">
    <location>
        <begin position="312"/>
        <end position="333"/>
    </location>
</feature>
<evidence type="ECO:0000313" key="8">
    <source>
        <dbReference type="Proteomes" id="UP000526734"/>
    </source>
</evidence>
<dbReference type="InterPro" id="IPR011701">
    <property type="entry name" value="MFS"/>
</dbReference>
<dbReference type="GO" id="GO:0005886">
    <property type="term" value="C:plasma membrane"/>
    <property type="evidence" value="ECO:0007669"/>
    <property type="project" value="UniProtKB-SubCell"/>
</dbReference>
<feature type="transmembrane region" description="Helical" evidence="5">
    <location>
        <begin position="289"/>
        <end position="306"/>
    </location>
</feature>
<evidence type="ECO:0000256" key="3">
    <source>
        <dbReference type="ARBA" id="ARBA00022989"/>
    </source>
</evidence>
<name>A0A7W3VZX3_9PSEU</name>